<dbReference type="Proteomes" id="UP000077248">
    <property type="component" value="Unassembled WGS sequence"/>
</dbReference>
<evidence type="ECO:0000313" key="2">
    <source>
        <dbReference type="EMBL" id="RYN83519.1"/>
    </source>
</evidence>
<protein>
    <submittedName>
        <fullName evidence="1">Uncharacterized protein</fullName>
    </submittedName>
</protein>
<accession>A0A177DWX1</accession>
<name>A0A177DWX1_ALTAL</name>
<dbReference type="EMBL" id="PDXD01000001">
    <property type="protein sequence ID" value="RYN83519.1"/>
    <property type="molecule type" value="Genomic_DNA"/>
</dbReference>
<gene>
    <name evidence="2" type="ORF">AA0117_g920</name>
    <name evidence="1" type="ORF">CC77DRAFT_506037</name>
</gene>
<dbReference type="AlphaFoldDB" id="A0A177DWX1"/>
<dbReference type="EMBL" id="KV441471">
    <property type="protein sequence ID" value="OAG24214.1"/>
    <property type="molecule type" value="Genomic_DNA"/>
</dbReference>
<reference evidence="2" key="3">
    <citation type="journal article" date="2019" name="J. ISSAAS">
        <title>Genomics, evolutionary history and diagnostics of the Alternaria alternata species group including apple and Asian pear pathotypes.</title>
        <authorList>
            <person name="Armitage A.D."/>
            <person name="Cockerton H.M."/>
            <person name="Sreenivasaprasad S."/>
            <person name="Woodhall J."/>
            <person name="Lane C."/>
            <person name="Harrison R.J."/>
            <person name="Clarkson J.P."/>
        </authorList>
    </citation>
    <scope>NUCLEOTIDE SEQUENCE</scope>
    <source>
        <strain evidence="2">FERA 1177</strain>
    </source>
</reference>
<dbReference type="Proteomes" id="UP000291422">
    <property type="component" value="Unassembled WGS sequence"/>
</dbReference>
<keyword evidence="3" id="KW-1185">Reference proteome</keyword>
<proteinExistence type="predicted"/>
<organism evidence="1 3">
    <name type="scientific">Alternaria alternata</name>
    <name type="common">Alternaria rot fungus</name>
    <name type="synonym">Torula alternata</name>
    <dbReference type="NCBI Taxonomy" id="5599"/>
    <lineage>
        <taxon>Eukaryota</taxon>
        <taxon>Fungi</taxon>
        <taxon>Dikarya</taxon>
        <taxon>Ascomycota</taxon>
        <taxon>Pezizomycotina</taxon>
        <taxon>Dothideomycetes</taxon>
        <taxon>Pleosporomycetidae</taxon>
        <taxon>Pleosporales</taxon>
        <taxon>Pleosporineae</taxon>
        <taxon>Pleosporaceae</taxon>
        <taxon>Alternaria</taxon>
        <taxon>Alternaria sect. Alternaria</taxon>
        <taxon>Alternaria alternata complex</taxon>
    </lineage>
</organism>
<dbReference type="GeneID" id="29117552"/>
<dbReference type="KEGG" id="aalt:CC77DRAFT_506037"/>
<sequence length="82" mass="8715">MPASQALMGLGTRLLGAAKTAIAGNLECWPSRMLGAFDSCDVWIIVCWTSDPLLLYANQYSAGVYRDSALFAVVAVSNKATT</sequence>
<evidence type="ECO:0000313" key="4">
    <source>
        <dbReference type="Proteomes" id="UP000291422"/>
    </source>
</evidence>
<evidence type="ECO:0000313" key="1">
    <source>
        <dbReference type="EMBL" id="OAG24214.1"/>
    </source>
</evidence>
<reference evidence="4" key="2">
    <citation type="journal article" date="2019" name="bioRxiv">
        <title>Genomics, evolutionary history and diagnostics of the Alternaria alternata species group including apple and Asian pear pathotypes.</title>
        <authorList>
            <person name="Armitage A.D."/>
            <person name="Cockerton H.M."/>
            <person name="Sreenivasaprasad S."/>
            <person name="Woodhall J.W."/>
            <person name="Lane C.R."/>
            <person name="Harrison R.J."/>
            <person name="Clarkson J.P."/>
        </authorList>
    </citation>
    <scope>NUCLEOTIDE SEQUENCE [LARGE SCALE GENOMIC DNA]</scope>
    <source>
        <strain evidence="4">FERA 1177</strain>
    </source>
</reference>
<reference evidence="1 3" key="1">
    <citation type="submission" date="2016-05" db="EMBL/GenBank/DDBJ databases">
        <title>Comparative analysis of secretome profiles of manganese(II)-oxidizing ascomycete fungi.</title>
        <authorList>
            <consortium name="DOE Joint Genome Institute"/>
            <person name="Zeiner C.A."/>
            <person name="Purvine S.O."/>
            <person name="Zink E.M."/>
            <person name="Wu S."/>
            <person name="Pasa-Tolic L."/>
            <person name="Chaput D.L."/>
            <person name="Haridas S."/>
            <person name="Grigoriev I.V."/>
            <person name="Santelli C.M."/>
            <person name="Hansel C.M."/>
        </authorList>
    </citation>
    <scope>NUCLEOTIDE SEQUENCE [LARGE SCALE GENOMIC DNA]</scope>
    <source>
        <strain evidence="1 3">SRC1lrK2f</strain>
    </source>
</reference>
<dbReference type="RefSeq" id="XP_018389635.1">
    <property type="nucleotide sequence ID" value="XM_018531958.1"/>
</dbReference>
<evidence type="ECO:0000313" key="3">
    <source>
        <dbReference type="Proteomes" id="UP000077248"/>
    </source>
</evidence>
<dbReference type="VEuPathDB" id="FungiDB:CC77DRAFT_506037"/>